<dbReference type="EMBL" id="VWXL01000004">
    <property type="protein sequence ID" value="MVB09509.1"/>
    <property type="molecule type" value="Genomic_DNA"/>
</dbReference>
<dbReference type="Proteomes" id="UP000469440">
    <property type="component" value="Unassembled WGS sequence"/>
</dbReference>
<protein>
    <submittedName>
        <fullName evidence="1">Uncharacterized protein</fullName>
    </submittedName>
</protein>
<accession>A0A6N8HUZ9</accession>
<sequence>MRKRDHNGEVQKRKEDDTMSAVATNYVYKVIVPNGKEDKIPPISKEKLDAFKADIAKYRRKK</sequence>
<organism evidence="1 2">
    <name type="scientific">Caproicibacter fermentans</name>
    <dbReference type="NCBI Taxonomy" id="2576756"/>
    <lineage>
        <taxon>Bacteria</taxon>
        <taxon>Bacillati</taxon>
        <taxon>Bacillota</taxon>
        <taxon>Clostridia</taxon>
        <taxon>Eubacteriales</taxon>
        <taxon>Acutalibacteraceae</taxon>
        <taxon>Caproicibacter</taxon>
    </lineage>
</organism>
<reference evidence="1 2" key="1">
    <citation type="submission" date="2019-09" db="EMBL/GenBank/DDBJ databases">
        <title>Genome sequence of Clostridium sp. EA1.</title>
        <authorList>
            <person name="Poehlein A."/>
            <person name="Bengelsdorf F.R."/>
            <person name="Daniel R."/>
        </authorList>
    </citation>
    <scope>NUCLEOTIDE SEQUENCE [LARGE SCALE GENOMIC DNA]</scope>
    <source>
        <strain evidence="1 2">EA1</strain>
    </source>
</reference>
<proteinExistence type="predicted"/>
<evidence type="ECO:0000313" key="2">
    <source>
        <dbReference type="Proteomes" id="UP000469440"/>
    </source>
</evidence>
<gene>
    <name evidence="1" type="ORF">CAFE_01650</name>
</gene>
<dbReference type="AlphaFoldDB" id="A0A6N8HUZ9"/>
<keyword evidence="2" id="KW-1185">Reference proteome</keyword>
<comment type="caution">
    <text evidence="1">The sequence shown here is derived from an EMBL/GenBank/DDBJ whole genome shotgun (WGS) entry which is preliminary data.</text>
</comment>
<evidence type="ECO:0000313" key="1">
    <source>
        <dbReference type="EMBL" id="MVB09509.1"/>
    </source>
</evidence>
<name>A0A6N8HUZ9_9FIRM</name>